<evidence type="ECO:0000313" key="2">
    <source>
        <dbReference type="Proteomes" id="UP000054166"/>
    </source>
</evidence>
<accession>A0A0C3AVF5</accession>
<dbReference type="HOGENOM" id="CLU_1949640_0_0_1"/>
<dbReference type="InParanoid" id="A0A0C3AVF5"/>
<proteinExistence type="predicted"/>
<gene>
    <name evidence="1" type="ORF">PILCRDRAFT_794977</name>
</gene>
<dbReference type="Proteomes" id="UP000054166">
    <property type="component" value="Unassembled WGS sequence"/>
</dbReference>
<sequence length="129" mass="15029">MQQLVFSGQACVTAMKGQFKVGAYAFEKEYKESRTKVQKLIGDWSHAVEQKVKPSHWVMDTFKSTFNIVTRMLNVPLVRLNVSLREILTEYGGFLEKQAKKIVYEVKVRNTVDDEECNLWSDIYDWVQS</sequence>
<organism evidence="1 2">
    <name type="scientific">Piloderma croceum (strain F 1598)</name>
    <dbReference type="NCBI Taxonomy" id="765440"/>
    <lineage>
        <taxon>Eukaryota</taxon>
        <taxon>Fungi</taxon>
        <taxon>Dikarya</taxon>
        <taxon>Basidiomycota</taxon>
        <taxon>Agaricomycotina</taxon>
        <taxon>Agaricomycetes</taxon>
        <taxon>Agaricomycetidae</taxon>
        <taxon>Atheliales</taxon>
        <taxon>Atheliaceae</taxon>
        <taxon>Piloderma</taxon>
    </lineage>
</organism>
<name>A0A0C3AVF5_PILCF</name>
<evidence type="ECO:0000313" key="1">
    <source>
        <dbReference type="EMBL" id="KIM77963.1"/>
    </source>
</evidence>
<reference evidence="1 2" key="1">
    <citation type="submission" date="2014-04" db="EMBL/GenBank/DDBJ databases">
        <authorList>
            <consortium name="DOE Joint Genome Institute"/>
            <person name="Kuo A."/>
            <person name="Tarkka M."/>
            <person name="Buscot F."/>
            <person name="Kohler A."/>
            <person name="Nagy L.G."/>
            <person name="Floudas D."/>
            <person name="Copeland A."/>
            <person name="Barry K.W."/>
            <person name="Cichocki N."/>
            <person name="Veneault-Fourrey C."/>
            <person name="LaButti K."/>
            <person name="Lindquist E.A."/>
            <person name="Lipzen A."/>
            <person name="Lundell T."/>
            <person name="Morin E."/>
            <person name="Murat C."/>
            <person name="Sun H."/>
            <person name="Tunlid A."/>
            <person name="Henrissat B."/>
            <person name="Grigoriev I.V."/>
            <person name="Hibbett D.S."/>
            <person name="Martin F."/>
            <person name="Nordberg H.P."/>
            <person name="Cantor M.N."/>
            <person name="Hua S.X."/>
        </authorList>
    </citation>
    <scope>NUCLEOTIDE SEQUENCE [LARGE SCALE GENOMIC DNA]</scope>
    <source>
        <strain evidence="1 2">F 1598</strain>
    </source>
</reference>
<keyword evidence="2" id="KW-1185">Reference proteome</keyword>
<protein>
    <submittedName>
        <fullName evidence="1">Uncharacterized protein</fullName>
    </submittedName>
</protein>
<reference evidence="2" key="2">
    <citation type="submission" date="2015-01" db="EMBL/GenBank/DDBJ databases">
        <title>Evolutionary Origins and Diversification of the Mycorrhizal Mutualists.</title>
        <authorList>
            <consortium name="DOE Joint Genome Institute"/>
            <consortium name="Mycorrhizal Genomics Consortium"/>
            <person name="Kohler A."/>
            <person name="Kuo A."/>
            <person name="Nagy L.G."/>
            <person name="Floudas D."/>
            <person name="Copeland A."/>
            <person name="Barry K.W."/>
            <person name="Cichocki N."/>
            <person name="Veneault-Fourrey C."/>
            <person name="LaButti K."/>
            <person name="Lindquist E.A."/>
            <person name="Lipzen A."/>
            <person name="Lundell T."/>
            <person name="Morin E."/>
            <person name="Murat C."/>
            <person name="Riley R."/>
            <person name="Ohm R."/>
            <person name="Sun H."/>
            <person name="Tunlid A."/>
            <person name="Henrissat B."/>
            <person name="Grigoriev I.V."/>
            <person name="Hibbett D.S."/>
            <person name="Martin F."/>
        </authorList>
    </citation>
    <scope>NUCLEOTIDE SEQUENCE [LARGE SCALE GENOMIC DNA]</scope>
    <source>
        <strain evidence="2">F 1598</strain>
    </source>
</reference>
<dbReference type="EMBL" id="KN833020">
    <property type="protein sequence ID" value="KIM77963.1"/>
    <property type="molecule type" value="Genomic_DNA"/>
</dbReference>
<dbReference type="AlphaFoldDB" id="A0A0C3AVF5"/>